<dbReference type="RefSeq" id="WP_168051249.1">
    <property type="nucleotide sequence ID" value="NZ_JAATJR010000005.1"/>
</dbReference>
<reference evidence="2 3" key="1">
    <citation type="submission" date="2020-03" db="EMBL/GenBank/DDBJ databases">
        <title>Roseomonas selenitidurans sp. nov. isolated from soil.</title>
        <authorList>
            <person name="Liu H."/>
        </authorList>
    </citation>
    <scope>NUCLEOTIDE SEQUENCE [LARGE SCALE GENOMIC DNA]</scope>
    <source>
        <strain evidence="2 3">JCM 15073</strain>
    </source>
</reference>
<gene>
    <name evidence="2" type="ORF">HB662_18110</name>
</gene>
<feature type="signal peptide" evidence="1">
    <location>
        <begin position="1"/>
        <end position="23"/>
    </location>
</feature>
<evidence type="ECO:0000313" key="3">
    <source>
        <dbReference type="Proteomes" id="UP000765160"/>
    </source>
</evidence>
<dbReference type="PROSITE" id="PS51257">
    <property type="entry name" value="PROKAR_LIPOPROTEIN"/>
    <property type="match status" value="1"/>
</dbReference>
<keyword evidence="3" id="KW-1185">Reference proteome</keyword>
<evidence type="ECO:0000313" key="2">
    <source>
        <dbReference type="EMBL" id="NKE46702.1"/>
    </source>
</evidence>
<evidence type="ECO:0000256" key="1">
    <source>
        <dbReference type="SAM" id="SignalP"/>
    </source>
</evidence>
<sequence>MRRRAVPVLGALLIGLIAGCAEAPGGAGLSTTGRPGDRPSLEQAASRLPQSVADFTRGETNWHERERPGFGVAVDYAGPARSAVSTVSLYDRGQRLVPSDITSSTIQGEFLQAVRDAMAVAEGRTSQEFTEGVRSVLPIPGQAPLQCIELSGTYGRTQLQTLLCLGEAAGRFLKVQVTSPARQVRPVDPQPFVVGIAQAARG</sequence>
<accession>A0ABX1F329</accession>
<name>A0ABX1F329_9PROT</name>
<dbReference type="EMBL" id="JAAVTX010000005">
    <property type="protein sequence ID" value="NKE46702.1"/>
    <property type="molecule type" value="Genomic_DNA"/>
</dbReference>
<comment type="caution">
    <text evidence="2">The sequence shown here is derived from an EMBL/GenBank/DDBJ whole genome shotgun (WGS) entry which is preliminary data.</text>
</comment>
<dbReference type="Proteomes" id="UP000765160">
    <property type="component" value="Unassembled WGS sequence"/>
</dbReference>
<evidence type="ECO:0008006" key="4">
    <source>
        <dbReference type="Google" id="ProtNLM"/>
    </source>
</evidence>
<proteinExistence type="predicted"/>
<keyword evidence="1" id="KW-0732">Signal</keyword>
<organism evidence="2 3">
    <name type="scientific">Falsiroseomonas frigidaquae</name>
    <dbReference type="NCBI Taxonomy" id="487318"/>
    <lineage>
        <taxon>Bacteria</taxon>
        <taxon>Pseudomonadati</taxon>
        <taxon>Pseudomonadota</taxon>
        <taxon>Alphaproteobacteria</taxon>
        <taxon>Acetobacterales</taxon>
        <taxon>Roseomonadaceae</taxon>
        <taxon>Falsiroseomonas</taxon>
    </lineage>
</organism>
<feature type="chain" id="PRO_5046482533" description="Lipoprotein LpqN" evidence="1">
    <location>
        <begin position="24"/>
        <end position="202"/>
    </location>
</feature>
<protein>
    <recommendedName>
        <fullName evidence="4">Lipoprotein LpqN</fullName>
    </recommendedName>
</protein>